<dbReference type="AlphaFoldDB" id="A0A7W4WF95"/>
<evidence type="ECO:0000313" key="2">
    <source>
        <dbReference type="Proteomes" id="UP000535937"/>
    </source>
</evidence>
<dbReference type="RefSeq" id="WP_183463038.1">
    <property type="nucleotide sequence ID" value="NZ_JACHWZ010000024.1"/>
</dbReference>
<dbReference type="EMBL" id="JACHWZ010000024">
    <property type="protein sequence ID" value="MBB3063137.1"/>
    <property type="molecule type" value="Genomic_DNA"/>
</dbReference>
<keyword evidence="2" id="KW-1185">Reference proteome</keyword>
<name>A0A7W4WF95_9GAMM</name>
<evidence type="ECO:0000313" key="1">
    <source>
        <dbReference type="EMBL" id="MBB3063137.1"/>
    </source>
</evidence>
<accession>A0A7W4WF95</accession>
<protein>
    <submittedName>
        <fullName evidence="1">Uncharacterized protein</fullName>
    </submittedName>
</protein>
<comment type="caution">
    <text evidence="1">The sequence shown here is derived from an EMBL/GenBank/DDBJ whole genome shotgun (WGS) entry which is preliminary data.</text>
</comment>
<sequence length="287" mass="31961">MSIENLEYDFRSRRLALGLDFVDAEREAELAYPVRVEVEWQSPHRTPLPRNRYDFSQLGVAVHGFMRSSSGRYSLSYFPTIREQVDVRIHDYGRRYIPRRLRVPLRTLAEVEAIEAAESTDYLEGRVRTITLFPGAAYYHSSCATGLRGRVVRDGEPMRWAFVEARLPDGGATVARTRGDDRGEFLLLLSPDAVPGSELNSTLDIEVSIAGPAAPPVPPSPALPELDSLWDLPLEELPPFNVADNVSNGESVPPGYVTALSTVRAVQFVVGRVLTGRDEADFDFVMP</sequence>
<reference evidence="1 2" key="1">
    <citation type="submission" date="2020-08" db="EMBL/GenBank/DDBJ databases">
        <title>Genomic Encyclopedia of Type Strains, Phase III (KMG-III): the genomes of soil and plant-associated and newly described type strains.</title>
        <authorList>
            <person name="Whitman W."/>
        </authorList>
    </citation>
    <scope>NUCLEOTIDE SEQUENCE [LARGE SCALE GENOMIC DNA]</scope>
    <source>
        <strain evidence="1 2">CECT 8799</strain>
    </source>
</reference>
<organism evidence="1 2">
    <name type="scientific">Microbulbifer rhizosphaerae</name>
    <dbReference type="NCBI Taxonomy" id="1562603"/>
    <lineage>
        <taxon>Bacteria</taxon>
        <taxon>Pseudomonadati</taxon>
        <taxon>Pseudomonadota</taxon>
        <taxon>Gammaproteobacteria</taxon>
        <taxon>Cellvibrionales</taxon>
        <taxon>Microbulbiferaceae</taxon>
        <taxon>Microbulbifer</taxon>
    </lineage>
</organism>
<proteinExistence type="predicted"/>
<dbReference type="Proteomes" id="UP000535937">
    <property type="component" value="Unassembled WGS sequence"/>
</dbReference>
<gene>
    <name evidence="1" type="ORF">FHS09_003989</name>
</gene>